<dbReference type="PANTHER" id="PTHR36178:SF1">
    <property type="entry name" value="SODIUM_GLUTAMATE SYMPORTER"/>
    <property type="match status" value="1"/>
</dbReference>
<dbReference type="EMBL" id="MWPV01000001">
    <property type="protein sequence ID" value="OUL59626.1"/>
    <property type="molecule type" value="Genomic_DNA"/>
</dbReference>
<comment type="similarity">
    <text evidence="1">Belongs to the glutamate:Na(+) symporter (ESS) (TC 2.A.27) family.</text>
</comment>
<feature type="transmembrane region" description="Helical" evidence="1">
    <location>
        <begin position="209"/>
        <end position="229"/>
    </location>
</feature>
<name>A0A244CW22_PSEDV</name>
<feature type="transmembrane region" description="Helical" evidence="1">
    <location>
        <begin position="241"/>
        <end position="263"/>
    </location>
</feature>
<comment type="subcellular location">
    <subcellularLocation>
        <location evidence="1">Cell inner membrane</location>
        <topology evidence="1">Multi-pass membrane protein</topology>
    </subcellularLocation>
</comment>
<dbReference type="Proteomes" id="UP000194841">
    <property type="component" value="Unassembled WGS sequence"/>
</dbReference>
<evidence type="ECO:0000313" key="3">
    <source>
        <dbReference type="EMBL" id="OUL59626.1"/>
    </source>
</evidence>
<dbReference type="OrthoDB" id="4921038at2"/>
<dbReference type="HAMAP" id="MF_02062">
    <property type="entry name" value="GltS"/>
    <property type="match status" value="1"/>
</dbReference>
<protein>
    <recommendedName>
        <fullName evidence="1 2">Sodium/glutamate symporter</fullName>
    </recommendedName>
</protein>
<keyword evidence="1" id="KW-0915">Sodium</keyword>
<organism evidence="3 4">
    <name type="scientific">Pseudoalteromonas ulvae</name>
    <dbReference type="NCBI Taxonomy" id="107327"/>
    <lineage>
        <taxon>Bacteria</taxon>
        <taxon>Pseudomonadati</taxon>
        <taxon>Pseudomonadota</taxon>
        <taxon>Gammaproteobacteria</taxon>
        <taxon>Alteromonadales</taxon>
        <taxon>Pseudoalteromonadaceae</taxon>
        <taxon>Pseudoalteromonas</taxon>
    </lineage>
</organism>
<dbReference type="InterPro" id="IPR004445">
    <property type="entry name" value="GltS"/>
</dbReference>
<gene>
    <name evidence="1" type="primary">gltS</name>
    <name evidence="3" type="ORF">B1199_05160</name>
</gene>
<reference evidence="3 4" key="1">
    <citation type="submission" date="2017-02" db="EMBL/GenBank/DDBJ databases">
        <title>Pseudoalteromonas ulvae TC14 Genome.</title>
        <authorList>
            <person name="Molmeret M."/>
        </authorList>
    </citation>
    <scope>NUCLEOTIDE SEQUENCE [LARGE SCALE GENOMIC DNA]</scope>
    <source>
        <strain evidence="3">TC14</strain>
    </source>
</reference>
<feature type="transmembrane region" description="Helical" evidence="1">
    <location>
        <begin position="275"/>
        <end position="294"/>
    </location>
</feature>
<feature type="transmembrane region" description="Helical" evidence="1">
    <location>
        <begin position="306"/>
        <end position="329"/>
    </location>
</feature>
<feature type="transmembrane region" description="Helical" evidence="1">
    <location>
        <begin position="44"/>
        <end position="64"/>
    </location>
</feature>
<keyword evidence="1" id="KW-0472">Membrane</keyword>
<feature type="transmembrane region" description="Helical" evidence="1">
    <location>
        <begin position="335"/>
        <end position="358"/>
    </location>
</feature>
<feature type="transmembrane region" description="Helical" evidence="1">
    <location>
        <begin position="94"/>
        <end position="115"/>
    </location>
</feature>
<accession>A0A244CW22</accession>
<keyword evidence="1" id="KW-0997">Cell inner membrane</keyword>
<keyword evidence="1" id="KW-0812">Transmembrane</keyword>
<keyword evidence="1" id="KW-1003">Cell membrane</keyword>
<dbReference type="GO" id="GO:0015813">
    <property type="term" value="P:L-glutamate transmembrane transport"/>
    <property type="evidence" value="ECO:0007669"/>
    <property type="project" value="UniProtKB-UniRule"/>
</dbReference>
<keyword evidence="1" id="KW-1133">Transmembrane helix</keyword>
<keyword evidence="1" id="KW-0406">Ion transport</keyword>
<feature type="transmembrane region" description="Helical" evidence="1">
    <location>
        <begin position="6"/>
        <end position="23"/>
    </location>
</feature>
<dbReference type="Pfam" id="PF03616">
    <property type="entry name" value="Glt_symporter"/>
    <property type="match status" value="1"/>
</dbReference>
<comment type="caution">
    <text evidence="3">The sequence shown here is derived from an EMBL/GenBank/DDBJ whole genome shotgun (WGS) entry which is preliminary data.</text>
</comment>
<feature type="transmembrane region" description="Helical" evidence="1">
    <location>
        <begin position="160"/>
        <end position="184"/>
    </location>
</feature>
<evidence type="ECO:0000256" key="1">
    <source>
        <dbReference type="HAMAP-Rule" id="MF_02062"/>
    </source>
</evidence>
<feature type="transmembrane region" description="Helical" evidence="1">
    <location>
        <begin position="70"/>
        <end position="87"/>
    </location>
</feature>
<proteinExistence type="inferred from homology"/>
<dbReference type="NCBIfam" id="TIGR00210">
    <property type="entry name" value="gltS"/>
    <property type="match status" value="1"/>
</dbReference>
<dbReference type="GO" id="GO:0015501">
    <property type="term" value="F:glutamate:sodium symporter activity"/>
    <property type="evidence" value="ECO:0007669"/>
    <property type="project" value="UniProtKB-UniRule"/>
</dbReference>
<feature type="transmembrane region" description="Helical" evidence="1">
    <location>
        <begin position="370"/>
        <end position="394"/>
    </location>
</feature>
<comment type="function">
    <text evidence="1">Catalyzes the sodium-dependent transport of glutamate.</text>
</comment>
<dbReference type="GO" id="GO:0005886">
    <property type="term" value="C:plasma membrane"/>
    <property type="evidence" value="ECO:0007669"/>
    <property type="project" value="UniProtKB-SubCell"/>
</dbReference>
<sequence length="397" mass="42034">MLELSQRQTIIIAIFVLFLGKFLNKHISFLKEFNIPEPVTGGMVASLITGALYLMFDYVVAFELNARDQFLLIFFTTIGLSARFTSLKQGGRGLLILLVLAIIYLVLQNLTGIAVSQFTGLPSAAGVLGGSVSLSGGHGTAIAWAPIFSSRYGIENAMEIGIACATFGLVLGGVLGGPIAQFLIKRHQLSGQQASAVAISGDYSQGEKISVETILNCVLVISIAIGLGLQLNRLLASFGLALPEFVTALFAGIVLTNSVPVIIKSINWPTGTHSLNLISDVSLGLFLAMSLMSLQLWTLTALAGPILVLLFAQVVVITLFVMFVVFRLMGKDYDAAVIASGYIGLGLGATPTAIANMNAVTDKFGVSAKAFIIVPLVGAFFIDIANALIIQFMLNQI</sequence>
<evidence type="ECO:0000313" key="4">
    <source>
        <dbReference type="Proteomes" id="UP000194841"/>
    </source>
</evidence>
<feature type="transmembrane region" description="Helical" evidence="1">
    <location>
        <begin position="127"/>
        <end position="148"/>
    </location>
</feature>
<evidence type="ECO:0000256" key="2">
    <source>
        <dbReference type="NCBIfam" id="TIGR00210"/>
    </source>
</evidence>
<keyword evidence="1" id="KW-0813">Transport</keyword>
<keyword evidence="1" id="KW-0739">Sodium transport</keyword>
<dbReference type="PANTHER" id="PTHR36178">
    <property type="entry name" value="SLR0625 PROTEIN"/>
    <property type="match status" value="1"/>
</dbReference>
<dbReference type="RefSeq" id="WP_086743018.1">
    <property type="nucleotide sequence ID" value="NZ_MWPV01000001.1"/>
</dbReference>
<keyword evidence="1" id="KW-0029">Amino-acid transport</keyword>
<keyword evidence="4" id="KW-1185">Reference proteome</keyword>
<keyword evidence="1" id="KW-0769">Symport</keyword>
<dbReference type="AlphaFoldDB" id="A0A244CW22"/>